<name>A0ABT5KFP8_9BURK</name>
<evidence type="ECO:0000256" key="5">
    <source>
        <dbReference type="ARBA" id="ARBA00022989"/>
    </source>
</evidence>
<evidence type="ECO:0000256" key="3">
    <source>
        <dbReference type="ARBA" id="ARBA00022679"/>
    </source>
</evidence>
<organism evidence="8 9">
    <name type="scientific">Roseateles albus</name>
    <dbReference type="NCBI Taxonomy" id="2987525"/>
    <lineage>
        <taxon>Bacteria</taxon>
        <taxon>Pseudomonadati</taxon>
        <taxon>Pseudomonadota</taxon>
        <taxon>Betaproteobacteria</taxon>
        <taxon>Burkholderiales</taxon>
        <taxon>Sphaerotilaceae</taxon>
        <taxon>Roseateles</taxon>
    </lineage>
</organism>
<dbReference type="PANTHER" id="PTHR22926:SF3">
    <property type="entry name" value="UNDECAPRENYL-PHOSPHATE ALPHA-N-ACETYLGLUCOSAMINYL 1-PHOSPHATE TRANSFERASE"/>
    <property type="match status" value="1"/>
</dbReference>
<proteinExistence type="predicted"/>
<keyword evidence="4 7" id="KW-0812">Transmembrane</keyword>
<dbReference type="PANTHER" id="PTHR22926">
    <property type="entry name" value="PHOSPHO-N-ACETYLMURAMOYL-PENTAPEPTIDE-TRANSFERASE"/>
    <property type="match status" value="1"/>
</dbReference>
<keyword evidence="2" id="KW-1003">Cell membrane</keyword>
<dbReference type="EMBL" id="JAQQXT010000008">
    <property type="protein sequence ID" value="MDC8772747.1"/>
    <property type="molecule type" value="Genomic_DNA"/>
</dbReference>
<feature type="transmembrane region" description="Helical" evidence="7">
    <location>
        <begin position="332"/>
        <end position="351"/>
    </location>
</feature>
<keyword evidence="5 7" id="KW-1133">Transmembrane helix</keyword>
<reference evidence="8 9" key="1">
    <citation type="submission" date="2022-10" db="EMBL/GenBank/DDBJ databases">
        <title>Paucibacter sp. hw1 Genome sequencing.</title>
        <authorList>
            <person name="Park S."/>
        </authorList>
    </citation>
    <scope>NUCLEOTIDE SEQUENCE [LARGE SCALE GENOMIC DNA]</scope>
    <source>
        <strain evidence="9">hw1</strain>
    </source>
</reference>
<feature type="transmembrane region" description="Helical" evidence="7">
    <location>
        <begin position="189"/>
        <end position="206"/>
    </location>
</feature>
<evidence type="ECO:0000256" key="7">
    <source>
        <dbReference type="SAM" id="Phobius"/>
    </source>
</evidence>
<protein>
    <submittedName>
        <fullName evidence="8">Glycosyltransferase</fullName>
    </submittedName>
</protein>
<feature type="transmembrane region" description="Helical" evidence="7">
    <location>
        <begin position="44"/>
        <end position="66"/>
    </location>
</feature>
<evidence type="ECO:0000256" key="2">
    <source>
        <dbReference type="ARBA" id="ARBA00022475"/>
    </source>
</evidence>
<keyword evidence="9" id="KW-1185">Reference proteome</keyword>
<dbReference type="InterPro" id="IPR000715">
    <property type="entry name" value="Glycosyl_transferase_4"/>
</dbReference>
<evidence type="ECO:0000313" key="9">
    <source>
        <dbReference type="Proteomes" id="UP001221189"/>
    </source>
</evidence>
<dbReference type="RefSeq" id="WP_273600921.1">
    <property type="nucleotide sequence ID" value="NZ_JAQQXT010000008.1"/>
</dbReference>
<sequence length="383" mass="41981">MTHLLLSFLVSFLFSALIIRASRDWGYQGRDSDLFGPQKFHVIAVPRIGGVALFAGVLCAVVYPWLHLGLRQPSAGILLMFSALPAFLVGLTEDCTKNVKPVWRLVAAGVSAVLAIVLLQAQISRADIPGLDWLLSTSLGAFAATVFTVAGVANAVNIIDGFNGLSSMCVGLMLLAFAYVAHQVGDTELVLISLAGVGAIMGFFVWNYPAGRLFLGDGGSYFLGFFLAEVGVLLISRHSEVSPLFALMVCIYPVFETVFSMYRRRVLRAVSAGQPDGIHLHSLIYRRIMRWTFGARDARAMTRRNSMTAPYLWTLCVSSLAPALLFWDSTPMLLACMLLFGVTYVGLYWRIVRFRTPRWMVFRGDVMGGKVPPVVVKAADKPE</sequence>
<dbReference type="CDD" id="cd06912">
    <property type="entry name" value="GT_MraY_like"/>
    <property type="match status" value="1"/>
</dbReference>
<dbReference type="Pfam" id="PF00953">
    <property type="entry name" value="Glycos_transf_4"/>
    <property type="match status" value="1"/>
</dbReference>
<evidence type="ECO:0000313" key="8">
    <source>
        <dbReference type="EMBL" id="MDC8772747.1"/>
    </source>
</evidence>
<keyword evidence="6 7" id="KW-0472">Membrane</keyword>
<evidence type="ECO:0000256" key="1">
    <source>
        <dbReference type="ARBA" id="ARBA00004651"/>
    </source>
</evidence>
<feature type="transmembrane region" description="Helical" evidence="7">
    <location>
        <begin position="103"/>
        <end position="121"/>
    </location>
</feature>
<dbReference type="Proteomes" id="UP001221189">
    <property type="component" value="Unassembled WGS sequence"/>
</dbReference>
<comment type="caution">
    <text evidence="8">The sequence shown here is derived from an EMBL/GenBank/DDBJ whole genome shotgun (WGS) entry which is preliminary data.</text>
</comment>
<evidence type="ECO:0000256" key="6">
    <source>
        <dbReference type="ARBA" id="ARBA00023136"/>
    </source>
</evidence>
<evidence type="ECO:0000256" key="4">
    <source>
        <dbReference type="ARBA" id="ARBA00022692"/>
    </source>
</evidence>
<feature type="transmembrane region" description="Helical" evidence="7">
    <location>
        <begin position="309"/>
        <end position="326"/>
    </location>
</feature>
<feature type="transmembrane region" description="Helical" evidence="7">
    <location>
        <begin position="162"/>
        <end position="182"/>
    </location>
</feature>
<keyword evidence="3" id="KW-0808">Transferase</keyword>
<comment type="subcellular location">
    <subcellularLocation>
        <location evidence="1">Cell membrane</location>
        <topology evidence="1">Multi-pass membrane protein</topology>
    </subcellularLocation>
</comment>
<gene>
    <name evidence="8" type="ORF">PRZ03_14280</name>
</gene>
<feature type="transmembrane region" description="Helical" evidence="7">
    <location>
        <begin position="218"/>
        <end position="235"/>
    </location>
</feature>
<feature type="transmembrane region" description="Helical" evidence="7">
    <location>
        <begin position="73"/>
        <end position="91"/>
    </location>
</feature>
<accession>A0ABT5KFP8</accession>
<feature type="transmembrane region" description="Helical" evidence="7">
    <location>
        <begin position="133"/>
        <end position="156"/>
    </location>
</feature>